<evidence type="ECO:0000313" key="2">
    <source>
        <dbReference type="Proteomes" id="UP001221686"/>
    </source>
</evidence>
<name>A0ABT5E3M4_9BACT</name>
<protein>
    <recommendedName>
        <fullName evidence="3">ShKT domain-containing protein</fullName>
    </recommendedName>
</protein>
<sequence>MTAAFVMFTACADRALEDGASESSTTLAAETADPSEHPEADTIARRCAWIVDCQFGWDERAECERDHAARLAGYRADDTASLDCVPATLDFWACGNEATDCREFWFSWGLLEHNERCGDAKERVCEARCGGCVSDT</sequence>
<dbReference type="Proteomes" id="UP001221686">
    <property type="component" value="Unassembled WGS sequence"/>
</dbReference>
<accession>A0ABT5E3M4</accession>
<keyword evidence="2" id="KW-1185">Reference proteome</keyword>
<gene>
    <name evidence="1" type="ORF">POL25_26225</name>
</gene>
<evidence type="ECO:0000313" key="1">
    <source>
        <dbReference type="EMBL" id="MDC0720426.1"/>
    </source>
</evidence>
<dbReference type="RefSeq" id="WP_272088934.1">
    <property type="nucleotide sequence ID" value="NZ_JAQNDL010000003.1"/>
</dbReference>
<organism evidence="1 2">
    <name type="scientific">Nannocystis bainbridge</name>
    <dbReference type="NCBI Taxonomy" id="2995303"/>
    <lineage>
        <taxon>Bacteria</taxon>
        <taxon>Pseudomonadati</taxon>
        <taxon>Myxococcota</taxon>
        <taxon>Polyangia</taxon>
        <taxon>Nannocystales</taxon>
        <taxon>Nannocystaceae</taxon>
        <taxon>Nannocystis</taxon>
    </lineage>
</organism>
<proteinExistence type="predicted"/>
<dbReference type="EMBL" id="JAQNDL010000003">
    <property type="protein sequence ID" value="MDC0720426.1"/>
    <property type="molecule type" value="Genomic_DNA"/>
</dbReference>
<comment type="caution">
    <text evidence="1">The sequence shown here is derived from an EMBL/GenBank/DDBJ whole genome shotgun (WGS) entry which is preliminary data.</text>
</comment>
<evidence type="ECO:0008006" key="3">
    <source>
        <dbReference type="Google" id="ProtNLM"/>
    </source>
</evidence>
<reference evidence="1 2" key="1">
    <citation type="submission" date="2022-11" db="EMBL/GenBank/DDBJ databases">
        <title>Minimal conservation of predation-associated metabolite biosynthetic gene clusters underscores biosynthetic potential of Myxococcota including descriptions for ten novel species: Archangium lansinium sp. nov., Myxococcus landrumus sp. nov., Nannocystis bai.</title>
        <authorList>
            <person name="Ahearne A."/>
            <person name="Stevens C."/>
            <person name="Dowd S."/>
        </authorList>
    </citation>
    <scope>NUCLEOTIDE SEQUENCE [LARGE SCALE GENOMIC DNA]</scope>
    <source>
        <strain evidence="1 2">BB15-2</strain>
    </source>
</reference>